<keyword evidence="2 5" id="KW-0812">Transmembrane</keyword>
<feature type="transmembrane region" description="Helical" evidence="5">
    <location>
        <begin position="188"/>
        <end position="208"/>
    </location>
</feature>
<dbReference type="CDD" id="cd13956">
    <property type="entry name" value="PT_UbiA"/>
    <property type="match status" value="1"/>
</dbReference>
<evidence type="ECO:0000256" key="5">
    <source>
        <dbReference type="SAM" id="Phobius"/>
    </source>
</evidence>
<keyword evidence="4 5" id="KW-0472">Membrane</keyword>
<dbReference type="GO" id="GO:0016765">
    <property type="term" value="F:transferase activity, transferring alkyl or aryl (other than methyl) groups"/>
    <property type="evidence" value="ECO:0007669"/>
    <property type="project" value="InterPro"/>
</dbReference>
<feature type="transmembrane region" description="Helical" evidence="5">
    <location>
        <begin position="51"/>
        <end position="79"/>
    </location>
</feature>
<dbReference type="InterPro" id="IPR000537">
    <property type="entry name" value="UbiA_prenyltransferase"/>
</dbReference>
<name>A0A346XRM3_9ACTN</name>
<evidence type="ECO:0000256" key="3">
    <source>
        <dbReference type="ARBA" id="ARBA00022989"/>
    </source>
</evidence>
<evidence type="ECO:0000256" key="2">
    <source>
        <dbReference type="ARBA" id="ARBA00022692"/>
    </source>
</evidence>
<proteinExistence type="predicted"/>
<dbReference type="InterPro" id="IPR044878">
    <property type="entry name" value="UbiA_sf"/>
</dbReference>
<keyword evidence="3 5" id="KW-1133">Transmembrane helix</keyword>
<dbReference type="AlphaFoldDB" id="A0A346XRM3"/>
<comment type="subcellular location">
    <subcellularLocation>
        <location evidence="1">Membrane</location>
        <topology evidence="1">Multi-pass membrane protein</topology>
    </subcellularLocation>
</comment>
<evidence type="ECO:0000313" key="6">
    <source>
        <dbReference type="EMBL" id="AXV04870.1"/>
    </source>
</evidence>
<feature type="transmembrane region" description="Helical" evidence="5">
    <location>
        <begin position="229"/>
        <end position="251"/>
    </location>
</feature>
<accession>A0A346XRM3</accession>
<keyword evidence="6" id="KW-0808">Transferase</keyword>
<reference evidence="6 7" key="1">
    <citation type="submission" date="2018-09" db="EMBL/GenBank/DDBJ databases">
        <title>Complete genome sequence of Euzebya sp. DY32-46 isolated from seawater of Pacific Ocean.</title>
        <authorList>
            <person name="Xu L."/>
            <person name="Wu Y.-H."/>
            <person name="Xu X.-W."/>
        </authorList>
    </citation>
    <scope>NUCLEOTIDE SEQUENCE [LARGE SCALE GENOMIC DNA]</scope>
    <source>
        <strain evidence="6 7">DY32-46</strain>
    </source>
</reference>
<dbReference type="Gene3D" id="1.20.120.1780">
    <property type="entry name" value="UbiA prenyltransferase"/>
    <property type="match status" value="1"/>
</dbReference>
<feature type="transmembrane region" description="Helical" evidence="5">
    <location>
        <begin position="257"/>
        <end position="278"/>
    </location>
</feature>
<dbReference type="KEGG" id="euz:DVS28_a0162"/>
<dbReference type="Proteomes" id="UP000264006">
    <property type="component" value="Chromosome"/>
</dbReference>
<evidence type="ECO:0000256" key="1">
    <source>
        <dbReference type="ARBA" id="ARBA00004141"/>
    </source>
</evidence>
<evidence type="ECO:0000256" key="4">
    <source>
        <dbReference type="ARBA" id="ARBA00023136"/>
    </source>
</evidence>
<evidence type="ECO:0000313" key="7">
    <source>
        <dbReference type="Proteomes" id="UP000264006"/>
    </source>
</evidence>
<dbReference type="GO" id="GO:0016020">
    <property type="term" value="C:membrane"/>
    <property type="evidence" value="ECO:0007669"/>
    <property type="project" value="UniProtKB-SubCell"/>
</dbReference>
<feature type="transmembrane region" description="Helical" evidence="5">
    <location>
        <begin position="134"/>
        <end position="153"/>
    </location>
</feature>
<feature type="transmembrane region" description="Helical" evidence="5">
    <location>
        <begin position="165"/>
        <end position="182"/>
    </location>
</feature>
<protein>
    <submittedName>
        <fullName evidence="6">1,4-dihydroxy-2-naphthoate octaprenyltransferase</fullName>
    </submittedName>
</protein>
<organism evidence="6 7">
    <name type="scientific">Euzebya pacifica</name>
    <dbReference type="NCBI Taxonomy" id="1608957"/>
    <lineage>
        <taxon>Bacteria</taxon>
        <taxon>Bacillati</taxon>
        <taxon>Actinomycetota</taxon>
        <taxon>Nitriliruptoria</taxon>
        <taxon>Euzebyales</taxon>
    </lineage>
</organism>
<dbReference type="EMBL" id="CP031165">
    <property type="protein sequence ID" value="AXV04870.1"/>
    <property type="molecule type" value="Genomic_DNA"/>
</dbReference>
<keyword evidence="7" id="KW-1185">Reference proteome</keyword>
<dbReference type="Pfam" id="PF01040">
    <property type="entry name" value="UbiA"/>
    <property type="match status" value="1"/>
</dbReference>
<gene>
    <name evidence="6" type="ORF">DVS28_a0162</name>
</gene>
<feature type="transmembrane region" description="Helical" evidence="5">
    <location>
        <begin position="287"/>
        <end position="305"/>
    </location>
</feature>
<dbReference type="Gene3D" id="1.10.357.140">
    <property type="entry name" value="UbiA prenyltransferase"/>
    <property type="match status" value="1"/>
</dbReference>
<sequence>MGAGMPIPAVTEPSSRSLRPVAHTDGGAPIARASGSSIPDLLRAAHLEPSVVVVVVTAGLAVGVGVGGPRLALLVVAVLSGQLSVGWSNDWIDARQGRDDGRTDKPAAVGSVTQTAVRRAAMGALAVTVVTSVWLGPLPGGLHLVAVAVAWAYNAGLKGTAWSPVSYLVAFGLLPVVVTTTADAGWPAWWAVVAAACFGAGVHAANVLPDLERDRAQGIGGLPQRLGSAGAAAMAVTFLGVGSASALFGAAVRGGQAVGVGAVLGMAVVATLLVGVVASHRAGRPGLAFRLSMATGLLLVGTLVAQGSGLTG</sequence>
<dbReference type="OrthoDB" id="3212588at2"/>